<dbReference type="InterPro" id="IPR036388">
    <property type="entry name" value="WH-like_DNA-bd_sf"/>
</dbReference>
<dbReference type="Proteomes" id="UP001327225">
    <property type="component" value="Chromosome"/>
</dbReference>
<keyword evidence="3" id="KW-1185">Reference proteome</keyword>
<evidence type="ECO:0000313" key="3">
    <source>
        <dbReference type="Proteomes" id="UP001327225"/>
    </source>
</evidence>
<proteinExistence type="predicted"/>
<dbReference type="InterPro" id="IPR011006">
    <property type="entry name" value="CheY-like_superfamily"/>
</dbReference>
<dbReference type="InterPro" id="IPR005561">
    <property type="entry name" value="ANTAR"/>
</dbReference>
<dbReference type="SMART" id="SM01012">
    <property type="entry name" value="ANTAR"/>
    <property type="match status" value="1"/>
</dbReference>
<dbReference type="Gene3D" id="1.10.10.10">
    <property type="entry name" value="Winged helix-like DNA-binding domain superfamily/Winged helix DNA-binding domain"/>
    <property type="match status" value="1"/>
</dbReference>
<dbReference type="SUPFAM" id="SSF52172">
    <property type="entry name" value="CheY-like"/>
    <property type="match status" value="1"/>
</dbReference>
<protein>
    <submittedName>
        <fullName evidence="2">ANTAR domain-containing protein</fullName>
    </submittedName>
</protein>
<name>A0ABZ0ZM33_9ACTN</name>
<reference evidence="3" key="1">
    <citation type="submission" date="2023-12" db="EMBL/GenBank/DDBJ databases">
        <title>Novel species in genus Nocardioides.</title>
        <authorList>
            <person name="Zhou H."/>
        </authorList>
    </citation>
    <scope>NUCLEOTIDE SEQUENCE [LARGE SCALE GENOMIC DNA]</scope>
    <source>
        <strain evidence="3">HM61</strain>
    </source>
</reference>
<gene>
    <name evidence="2" type="ORF">SHK19_15300</name>
</gene>
<organism evidence="2 3">
    <name type="scientific">Nocardioides bizhenqiangii</name>
    <dbReference type="NCBI Taxonomy" id="3095076"/>
    <lineage>
        <taxon>Bacteria</taxon>
        <taxon>Bacillati</taxon>
        <taxon>Actinomycetota</taxon>
        <taxon>Actinomycetes</taxon>
        <taxon>Propionibacteriales</taxon>
        <taxon>Nocardioidaceae</taxon>
        <taxon>Nocardioides</taxon>
    </lineage>
</organism>
<evidence type="ECO:0000313" key="2">
    <source>
        <dbReference type="EMBL" id="WQQ25325.1"/>
    </source>
</evidence>
<sequence>MPASDSRSGTPRSLAAHAPLRRAVSQRAVVEQAKGILILLYRIDAERAFDVLRDWAKDTDSTVQTVAHTLVHAVCMEDDTREWDTVVRGHVEAAVGRLDGIRLPLPSRPPARSRARLRTVK</sequence>
<dbReference type="PROSITE" id="PS50921">
    <property type="entry name" value="ANTAR"/>
    <property type="match status" value="1"/>
</dbReference>
<dbReference type="EMBL" id="CP141059">
    <property type="protein sequence ID" value="WQQ25325.1"/>
    <property type="molecule type" value="Genomic_DNA"/>
</dbReference>
<accession>A0ABZ0ZM33</accession>
<feature type="domain" description="ANTAR" evidence="1">
    <location>
        <begin position="10"/>
        <end position="71"/>
    </location>
</feature>
<dbReference type="Pfam" id="PF03861">
    <property type="entry name" value="ANTAR"/>
    <property type="match status" value="1"/>
</dbReference>
<evidence type="ECO:0000259" key="1">
    <source>
        <dbReference type="PROSITE" id="PS50921"/>
    </source>
</evidence>
<dbReference type="RefSeq" id="WP_322455852.1">
    <property type="nucleotide sequence ID" value="NZ_CP141059.1"/>
</dbReference>